<dbReference type="Pfam" id="PF03235">
    <property type="entry name" value="GmrSD_N"/>
    <property type="match status" value="1"/>
</dbReference>
<gene>
    <name evidence="3" type="ORF">E5J99_13955</name>
</gene>
<feature type="region of interest" description="Disordered" evidence="1">
    <location>
        <begin position="468"/>
        <end position="491"/>
    </location>
</feature>
<name>A0A4Z0PJF1_9BACT</name>
<organism evidence="3 4">
    <name type="scientific">Hymenobacter elongatus</name>
    <dbReference type="NCBI Taxonomy" id="877208"/>
    <lineage>
        <taxon>Bacteria</taxon>
        <taxon>Pseudomonadati</taxon>
        <taxon>Bacteroidota</taxon>
        <taxon>Cytophagia</taxon>
        <taxon>Cytophagales</taxon>
        <taxon>Hymenobacteraceae</taxon>
        <taxon>Hymenobacter</taxon>
    </lineage>
</organism>
<accession>A0A4Z0PJF1</accession>
<dbReference type="Proteomes" id="UP000297739">
    <property type="component" value="Unassembled WGS sequence"/>
</dbReference>
<feature type="domain" description="GmrSD restriction endonucleases N-terminal" evidence="2">
    <location>
        <begin position="27"/>
        <end position="225"/>
    </location>
</feature>
<evidence type="ECO:0000313" key="3">
    <source>
        <dbReference type="EMBL" id="TGE15008.1"/>
    </source>
</evidence>
<sequence>MNILSVLVNPENTIGLKSIADLAGLTFLVPPYQRGYRWTEVQVTELLDDLLYFGEVRERSRSDTFYCLQPVLIKPLGRQEYELIDGQQRLTTLHLLYGYIRQQYQRGGRLLFTLRYVTRPDSQRFLEALNDPAPPADLAEQAKANIDFTFMHQAWESLEKWFKDQPDPALTAIDLYQTLLKHTQLIWYELPETGGEQGQEQQAFIRLNSGKIPLTNAELIKALFLKRAADDADTDAGRLAFERRQLELAADWDRMEVRLRQEELWFFLNQSASRHPTRIEFLFELHKALTPPPPDEQKLLGNDAYATFRYFNHRLQRASKEALLTAWGDIKDLFLTLEDWYASPRWYHQLGYLIAVGTPLTKLLQAQRDGTKREFAEYVREEIRCTVAGDLTKWEYGADKTQLRNVLLLFNIETLHAGGSYRFPFQHYKSERHLWSLEHIHAQNDKGLRRHQDFVNWLGDVRPYVAKLPGPRPLPEEDDPEQGEGRPDPPTAAEVLERLNRLAAKQVIEKEEFKEVQLTVLELLGEPNLHGIENLALLSTQHNAVLSNGVFAQKRQRILNMERAGEFVPIATRNVFLKYYTQQPDHLSYWTATDRAAYIAEIRRVLVNYLTAPHDAD</sequence>
<evidence type="ECO:0000256" key="1">
    <source>
        <dbReference type="SAM" id="MobiDB-lite"/>
    </source>
</evidence>
<dbReference type="InterPro" id="IPR004919">
    <property type="entry name" value="GmrSD_N"/>
</dbReference>
<dbReference type="OrthoDB" id="9798761at2"/>
<reference evidence="3 4" key="1">
    <citation type="submission" date="2019-04" db="EMBL/GenBank/DDBJ databases">
        <authorList>
            <person name="Feng G."/>
            <person name="Zhang J."/>
            <person name="Zhu H."/>
        </authorList>
    </citation>
    <scope>NUCLEOTIDE SEQUENCE [LARGE SCALE GENOMIC DNA]</scope>
    <source>
        <strain evidence="3 4">JCM 17223</strain>
    </source>
</reference>
<dbReference type="EMBL" id="SRLD01000027">
    <property type="protein sequence ID" value="TGE15008.1"/>
    <property type="molecule type" value="Genomic_DNA"/>
</dbReference>
<protein>
    <submittedName>
        <fullName evidence="3">DUF262 domain-containing protein</fullName>
    </submittedName>
</protein>
<dbReference type="PANTHER" id="PTHR35149:SF2">
    <property type="entry name" value="DUF262 DOMAIN-CONTAINING PROTEIN"/>
    <property type="match status" value="1"/>
</dbReference>
<comment type="caution">
    <text evidence="3">The sequence shown here is derived from an EMBL/GenBank/DDBJ whole genome shotgun (WGS) entry which is preliminary data.</text>
</comment>
<evidence type="ECO:0000313" key="4">
    <source>
        <dbReference type="Proteomes" id="UP000297739"/>
    </source>
</evidence>
<proteinExistence type="predicted"/>
<dbReference type="AlphaFoldDB" id="A0A4Z0PJF1"/>
<keyword evidence="4" id="KW-1185">Reference proteome</keyword>
<evidence type="ECO:0000259" key="2">
    <source>
        <dbReference type="Pfam" id="PF03235"/>
    </source>
</evidence>
<dbReference type="PANTHER" id="PTHR35149">
    <property type="entry name" value="SLL5132 PROTEIN"/>
    <property type="match status" value="1"/>
</dbReference>